<dbReference type="EMBL" id="CM000585">
    <property type="protein sequence ID" value="EWG47485.1"/>
    <property type="molecule type" value="Genomic_DNA"/>
</dbReference>
<gene>
    <name evidence="1" type="ORF">FVEG_07566</name>
</gene>
<dbReference type="HOGENOM" id="CLU_3406486_0_0_1"/>
<dbReference type="Proteomes" id="UP000009096">
    <property type="component" value="Chromosome 8"/>
</dbReference>
<dbReference type="GeneID" id="30065355"/>
<protein>
    <submittedName>
        <fullName evidence="1">Uncharacterized protein</fullName>
    </submittedName>
</protein>
<dbReference type="VEuPathDB" id="FungiDB:FVEG_07566"/>
<dbReference type="EMBL" id="DS022250">
    <property type="protein sequence ID" value="EWG47485.1"/>
    <property type="molecule type" value="Genomic_DNA"/>
</dbReference>
<proteinExistence type="predicted"/>
<dbReference type="KEGG" id="fvr:FVEG_07566"/>
<keyword evidence="2" id="KW-1185">Reference proteome</keyword>
<evidence type="ECO:0000313" key="1">
    <source>
        <dbReference type="EMBL" id="EWG47485.1"/>
    </source>
</evidence>
<evidence type="ECO:0000313" key="2">
    <source>
        <dbReference type="Proteomes" id="UP000009096"/>
    </source>
</evidence>
<sequence>MNKATLGMYRTVKPQSVIDTRAGKALLDRP</sequence>
<dbReference type="RefSeq" id="XP_018753676.1">
    <property type="nucleotide sequence ID" value="XM_018896244.1"/>
</dbReference>
<organism evidence="1 2">
    <name type="scientific">Gibberella moniliformis (strain M3125 / FGSC 7600)</name>
    <name type="common">Maize ear and stalk rot fungus</name>
    <name type="synonym">Fusarium verticillioides</name>
    <dbReference type="NCBI Taxonomy" id="334819"/>
    <lineage>
        <taxon>Eukaryota</taxon>
        <taxon>Fungi</taxon>
        <taxon>Dikarya</taxon>
        <taxon>Ascomycota</taxon>
        <taxon>Pezizomycotina</taxon>
        <taxon>Sordariomycetes</taxon>
        <taxon>Hypocreomycetidae</taxon>
        <taxon>Hypocreales</taxon>
        <taxon>Nectriaceae</taxon>
        <taxon>Fusarium</taxon>
        <taxon>Fusarium fujikuroi species complex</taxon>
    </lineage>
</organism>
<reference evidence="1 2" key="1">
    <citation type="journal article" date="2010" name="Nature">
        <title>Comparative genomics reveals mobile pathogenicity chromosomes in Fusarium.</title>
        <authorList>
            <person name="Ma L.J."/>
            <person name="van der Does H.C."/>
            <person name="Borkovich K.A."/>
            <person name="Coleman J.J."/>
            <person name="Daboussi M.J."/>
            <person name="Di Pietro A."/>
            <person name="Dufresne M."/>
            <person name="Freitag M."/>
            <person name="Grabherr M."/>
            <person name="Henrissat B."/>
            <person name="Houterman P.M."/>
            <person name="Kang S."/>
            <person name="Shim W.B."/>
            <person name="Woloshuk C."/>
            <person name="Xie X."/>
            <person name="Xu J.R."/>
            <person name="Antoniw J."/>
            <person name="Baker S.E."/>
            <person name="Bluhm B.H."/>
            <person name="Breakspear A."/>
            <person name="Brown D.W."/>
            <person name="Butchko R.A."/>
            <person name="Chapman S."/>
            <person name="Coulson R."/>
            <person name="Coutinho P.M."/>
            <person name="Danchin E.G."/>
            <person name="Diener A."/>
            <person name="Gale L.R."/>
            <person name="Gardiner D.M."/>
            <person name="Goff S."/>
            <person name="Hammond-Kosack K.E."/>
            <person name="Hilburn K."/>
            <person name="Hua-Van A."/>
            <person name="Jonkers W."/>
            <person name="Kazan K."/>
            <person name="Kodira C.D."/>
            <person name="Koehrsen M."/>
            <person name="Kumar L."/>
            <person name="Lee Y.H."/>
            <person name="Li L."/>
            <person name="Manners J.M."/>
            <person name="Miranda-Saavedra D."/>
            <person name="Mukherjee M."/>
            <person name="Park G."/>
            <person name="Park J."/>
            <person name="Park S.Y."/>
            <person name="Proctor R.H."/>
            <person name="Regev A."/>
            <person name="Ruiz-Roldan M.C."/>
            <person name="Sain D."/>
            <person name="Sakthikumar S."/>
            <person name="Sykes S."/>
            <person name="Schwartz D.C."/>
            <person name="Turgeon B.G."/>
            <person name="Wapinski I."/>
            <person name="Yoder O."/>
            <person name="Young S."/>
            <person name="Zeng Q."/>
            <person name="Zhou S."/>
            <person name="Galagan J."/>
            <person name="Cuomo C.A."/>
            <person name="Kistler H.C."/>
            <person name="Rep M."/>
        </authorList>
    </citation>
    <scope>NUCLEOTIDE SEQUENCE [LARGE SCALE GENOMIC DNA]</scope>
    <source>
        <strain evidence="2">M3125 / FGSC 7600</strain>
    </source>
</reference>
<name>W7MIR2_GIBM7</name>
<accession>W7MIR2</accession>
<dbReference type="AlphaFoldDB" id="W7MIR2"/>